<accession>A0A2P5C3M6</accession>
<dbReference type="GO" id="GO:0080044">
    <property type="term" value="F:quercetin 7-O-glucosyltransferase activity"/>
    <property type="evidence" value="ECO:0007669"/>
    <property type="project" value="TreeGrafter"/>
</dbReference>
<keyword evidence="3" id="KW-1185">Reference proteome</keyword>
<dbReference type="Proteomes" id="UP000237105">
    <property type="component" value="Unassembled WGS sequence"/>
</dbReference>
<sequence length="156" mass="18049">MGIGPLIPSAFFDEKDASDKSFGGELFQGLEDKYIEWLNSKPKTTAVYVWFGSKSVLQSHGWRKSLKDCWTLFGRPFLWVIRKKAQNDKKDDYNDDLSCRGELEKLGMIVPWCSKVLEMWIDIWLWATTSVLPLLKKTRPQVAQGMTSGPWYSYRS</sequence>
<evidence type="ECO:0000313" key="3">
    <source>
        <dbReference type="Proteomes" id="UP000237105"/>
    </source>
</evidence>
<comment type="caution">
    <text evidence="2">The sequence shown here is derived from an EMBL/GenBank/DDBJ whole genome shotgun (WGS) entry which is preliminary data.</text>
</comment>
<dbReference type="PANTHER" id="PTHR11926">
    <property type="entry name" value="GLUCOSYL/GLUCURONOSYL TRANSFERASES"/>
    <property type="match status" value="1"/>
</dbReference>
<dbReference type="Gene3D" id="3.40.50.2000">
    <property type="entry name" value="Glycogen Phosphorylase B"/>
    <property type="match status" value="2"/>
</dbReference>
<comment type="similarity">
    <text evidence="1">Belongs to the UDP-glycosyltransferase family.</text>
</comment>
<proteinExistence type="inferred from homology"/>
<name>A0A2P5C3M6_PARAD</name>
<dbReference type="EMBL" id="JXTB01000180">
    <property type="protein sequence ID" value="PON55690.1"/>
    <property type="molecule type" value="Genomic_DNA"/>
</dbReference>
<organism evidence="2 3">
    <name type="scientific">Parasponia andersonii</name>
    <name type="common">Sponia andersonii</name>
    <dbReference type="NCBI Taxonomy" id="3476"/>
    <lineage>
        <taxon>Eukaryota</taxon>
        <taxon>Viridiplantae</taxon>
        <taxon>Streptophyta</taxon>
        <taxon>Embryophyta</taxon>
        <taxon>Tracheophyta</taxon>
        <taxon>Spermatophyta</taxon>
        <taxon>Magnoliopsida</taxon>
        <taxon>eudicotyledons</taxon>
        <taxon>Gunneridae</taxon>
        <taxon>Pentapetalae</taxon>
        <taxon>rosids</taxon>
        <taxon>fabids</taxon>
        <taxon>Rosales</taxon>
        <taxon>Cannabaceae</taxon>
        <taxon>Parasponia</taxon>
    </lineage>
</organism>
<dbReference type="PANTHER" id="PTHR11926:SF870">
    <property type="entry name" value="UDP-GLYCOSYLTRANSFERASE 75B1"/>
    <property type="match status" value="1"/>
</dbReference>
<reference evidence="3" key="1">
    <citation type="submission" date="2016-06" db="EMBL/GenBank/DDBJ databases">
        <title>Parallel loss of symbiosis genes in relatives of nitrogen-fixing non-legume Parasponia.</title>
        <authorList>
            <person name="Van Velzen R."/>
            <person name="Holmer R."/>
            <person name="Bu F."/>
            <person name="Rutten L."/>
            <person name="Van Zeijl A."/>
            <person name="Liu W."/>
            <person name="Santuari L."/>
            <person name="Cao Q."/>
            <person name="Sharma T."/>
            <person name="Shen D."/>
            <person name="Roswanjaya Y."/>
            <person name="Wardhani T."/>
            <person name="Kalhor M.S."/>
            <person name="Jansen J."/>
            <person name="Van den Hoogen J."/>
            <person name="Gungor B."/>
            <person name="Hartog M."/>
            <person name="Hontelez J."/>
            <person name="Verver J."/>
            <person name="Yang W.-C."/>
            <person name="Schijlen E."/>
            <person name="Repin R."/>
            <person name="Schilthuizen M."/>
            <person name="Schranz E."/>
            <person name="Heidstra R."/>
            <person name="Miyata K."/>
            <person name="Fedorova E."/>
            <person name="Kohlen W."/>
            <person name="Bisseling T."/>
            <person name="Smit S."/>
            <person name="Geurts R."/>
        </authorList>
    </citation>
    <scope>NUCLEOTIDE SEQUENCE [LARGE SCALE GENOMIC DNA]</scope>
    <source>
        <strain evidence="3">cv. WU1-14</strain>
    </source>
</reference>
<protein>
    <submittedName>
        <fullName evidence="2">UDP-glucuronosyl/UDP-glucosyltransferase</fullName>
    </submittedName>
</protein>
<dbReference type="STRING" id="3476.A0A2P5C3M6"/>
<dbReference type="OrthoDB" id="1739154at2759"/>
<evidence type="ECO:0000313" key="2">
    <source>
        <dbReference type="EMBL" id="PON55690.1"/>
    </source>
</evidence>
<dbReference type="AlphaFoldDB" id="A0A2P5C3M6"/>
<keyword evidence="2" id="KW-0808">Transferase</keyword>
<evidence type="ECO:0000256" key="1">
    <source>
        <dbReference type="ARBA" id="ARBA00009995"/>
    </source>
</evidence>
<dbReference type="SUPFAM" id="SSF53756">
    <property type="entry name" value="UDP-Glycosyltransferase/glycogen phosphorylase"/>
    <property type="match status" value="1"/>
</dbReference>
<gene>
    <name evidence="2" type="ORF">PanWU01x14_186420</name>
</gene>
<dbReference type="GO" id="GO:0080043">
    <property type="term" value="F:quercetin 3-O-glucosyltransferase activity"/>
    <property type="evidence" value="ECO:0007669"/>
    <property type="project" value="TreeGrafter"/>
</dbReference>